<accession>A0A9D0ZLE8</accession>
<proteinExistence type="predicted"/>
<dbReference type="InterPro" id="IPR050312">
    <property type="entry name" value="IolE/XylAMocC-like"/>
</dbReference>
<dbReference type="SUPFAM" id="SSF51658">
    <property type="entry name" value="Xylose isomerase-like"/>
    <property type="match status" value="1"/>
</dbReference>
<evidence type="ECO:0000313" key="2">
    <source>
        <dbReference type="EMBL" id="HIQ82419.1"/>
    </source>
</evidence>
<dbReference type="InterPro" id="IPR036237">
    <property type="entry name" value="Xyl_isomerase-like_sf"/>
</dbReference>
<dbReference type="Proteomes" id="UP000824260">
    <property type="component" value="Unassembled WGS sequence"/>
</dbReference>
<dbReference type="AlphaFoldDB" id="A0A9D0ZLE8"/>
<dbReference type="Gene3D" id="3.20.20.150">
    <property type="entry name" value="Divalent-metal-dependent TIM barrel enzymes"/>
    <property type="match status" value="1"/>
</dbReference>
<dbReference type="GO" id="GO:0016853">
    <property type="term" value="F:isomerase activity"/>
    <property type="evidence" value="ECO:0007669"/>
    <property type="project" value="UniProtKB-KW"/>
</dbReference>
<name>A0A9D0ZLE8_9FIRM</name>
<protein>
    <submittedName>
        <fullName evidence="2">Sugar phosphate isomerase/epimerase</fullName>
    </submittedName>
</protein>
<keyword evidence="2" id="KW-0413">Isomerase</keyword>
<evidence type="ECO:0000313" key="3">
    <source>
        <dbReference type="Proteomes" id="UP000824260"/>
    </source>
</evidence>
<dbReference type="PANTHER" id="PTHR12110:SF21">
    <property type="entry name" value="XYLOSE ISOMERASE-LIKE TIM BARREL DOMAIN-CONTAINING PROTEIN"/>
    <property type="match status" value="1"/>
</dbReference>
<feature type="domain" description="Xylose isomerase-like TIM barrel" evidence="1">
    <location>
        <begin position="19"/>
        <end position="309"/>
    </location>
</feature>
<dbReference type="PANTHER" id="PTHR12110">
    <property type="entry name" value="HYDROXYPYRUVATE ISOMERASE"/>
    <property type="match status" value="1"/>
</dbReference>
<dbReference type="InterPro" id="IPR013022">
    <property type="entry name" value="Xyl_isomerase-like_TIM-brl"/>
</dbReference>
<sequence>MKIGIYTNAFREFPIETALEKIKAAGIEMVELGCGEESGTAHCDPEALLADERKLEAFKALFEKYDLKISALSCHGNPLSPNEKIRELSVSRMRNAVLLAEKLGLSTIITFSGCPGDWEGAHMMNWVTTSWPLDYAKMYEWQWNERVLPFWTEFVQFAREHHLERIALEMHPGQCCYNPKTVKRLRDAVGPEIGVNLDFSHLLWQRMDPILVIRELKGMIYHMHAKDIRIDEQKVHENGLINTAYFDEPEKRSWNFRTVGYSHGLDFWRNVYAELRAVGYDYVTSIEMECDTLTASDGVHKAAEFLRQCVPADLGPDELSWTQKAHNSKLNHLKDYAV</sequence>
<reference evidence="2" key="1">
    <citation type="submission" date="2020-10" db="EMBL/GenBank/DDBJ databases">
        <authorList>
            <person name="Gilroy R."/>
        </authorList>
    </citation>
    <scope>NUCLEOTIDE SEQUENCE</scope>
    <source>
        <strain evidence="2">ChiSjej6B24-2974</strain>
    </source>
</reference>
<organism evidence="2 3">
    <name type="scientific">Candidatus Pullichristensenella stercorigallinarum</name>
    <dbReference type="NCBI Taxonomy" id="2840909"/>
    <lineage>
        <taxon>Bacteria</taxon>
        <taxon>Bacillati</taxon>
        <taxon>Bacillota</taxon>
        <taxon>Clostridia</taxon>
        <taxon>Candidatus Pullichristensenella</taxon>
    </lineage>
</organism>
<evidence type="ECO:0000259" key="1">
    <source>
        <dbReference type="Pfam" id="PF01261"/>
    </source>
</evidence>
<reference evidence="2" key="2">
    <citation type="journal article" date="2021" name="PeerJ">
        <title>Extensive microbial diversity within the chicken gut microbiome revealed by metagenomics and culture.</title>
        <authorList>
            <person name="Gilroy R."/>
            <person name="Ravi A."/>
            <person name="Getino M."/>
            <person name="Pursley I."/>
            <person name="Horton D.L."/>
            <person name="Alikhan N.F."/>
            <person name="Baker D."/>
            <person name="Gharbi K."/>
            <person name="Hall N."/>
            <person name="Watson M."/>
            <person name="Adriaenssens E.M."/>
            <person name="Foster-Nyarko E."/>
            <person name="Jarju S."/>
            <person name="Secka A."/>
            <person name="Antonio M."/>
            <person name="Oren A."/>
            <person name="Chaudhuri R.R."/>
            <person name="La Ragione R."/>
            <person name="Hildebrand F."/>
            <person name="Pallen M.J."/>
        </authorList>
    </citation>
    <scope>NUCLEOTIDE SEQUENCE</scope>
    <source>
        <strain evidence="2">ChiSjej6B24-2974</strain>
    </source>
</reference>
<dbReference type="Pfam" id="PF01261">
    <property type="entry name" value="AP_endonuc_2"/>
    <property type="match status" value="1"/>
</dbReference>
<comment type="caution">
    <text evidence="2">The sequence shown here is derived from an EMBL/GenBank/DDBJ whole genome shotgun (WGS) entry which is preliminary data.</text>
</comment>
<gene>
    <name evidence="2" type="ORF">IAA52_04895</name>
</gene>
<dbReference type="EMBL" id="DVFZ01000049">
    <property type="protein sequence ID" value="HIQ82419.1"/>
    <property type="molecule type" value="Genomic_DNA"/>
</dbReference>